<feature type="transmembrane region" description="Helical" evidence="1">
    <location>
        <begin position="416"/>
        <end position="434"/>
    </location>
</feature>
<name>A0A1G2A8V0_9BACT</name>
<evidence type="ECO:0000313" key="2">
    <source>
        <dbReference type="EMBL" id="OGY73095.1"/>
    </source>
</evidence>
<evidence type="ECO:0000256" key="1">
    <source>
        <dbReference type="SAM" id="Phobius"/>
    </source>
</evidence>
<dbReference type="CDD" id="cd13128">
    <property type="entry name" value="MATE_Wzx_like"/>
    <property type="match status" value="1"/>
</dbReference>
<dbReference type="Pfam" id="PF13440">
    <property type="entry name" value="Polysacc_synt_3"/>
    <property type="match status" value="1"/>
</dbReference>
<reference evidence="2 3" key="1">
    <citation type="journal article" date="2016" name="Nat. Commun.">
        <title>Thousands of microbial genomes shed light on interconnected biogeochemical processes in an aquifer system.</title>
        <authorList>
            <person name="Anantharaman K."/>
            <person name="Brown C.T."/>
            <person name="Hug L.A."/>
            <person name="Sharon I."/>
            <person name="Castelle C.J."/>
            <person name="Probst A.J."/>
            <person name="Thomas B.C."/>
            <person name="Singh A."/>
            <person name="Wilkins M.J."/>
            <person name="Karaoz U."/>
            <person name="Brodie E.L."/>
            <person name="Williams K.H."/>
            <person name="Hubbard S.S."/>
            <person name="Banfield J.F."/>
        </authorList>
    </citation>
    <scope>NUCLEOTIDE SEQUENCE [LARGE SCALE GENOMIC DNA]</scope>
</reference>
<dbReference type="PANTHER" id="PTHR43424:SF1">
    <property type="entry name" value="LOCUS PUTATIVE PROTEIN 1-RELATED"/>
    <property type="match status" value="1"/>
</dbReference>
<keyword evidence="1" id="KW-0812">Transmembrane</keyword>
<protein>
    <submittedName>
        <fullName evidence="2">Uncharacterized protein</fullName>
    </submittedName>
</protein>
<feature type="transmembrane region" description="Helical" evidence="1">
    <location>
        <begin position="253"/>
        <end position="273"/>
    </location>
</feature>
<dbReference type="AlphaFoldDB" id="A0A1G2A8V0"/>
<keyword evidence="1" id="KW-1133">Transmembrane helix</keyword>
<evidence type="ECO:0000313" key="3">
    <source>
        <dbReference type="Proteomes" id="UP000178315"/>
    </source>
</evidence>
<organism evidence="2 3">
    <name type="scientific">Candidatus Jacksonbacteria bacterium RIFCSPLOWO2_02_FULL_44_20</name>
    <dbReference type="NCBI Taxonomy" id="1798460"/>
    <lineage>
        <taxon>Bacteria</taxon>
        <taxon>Candidatus Jacksoniibacteriota</taxon>
    </lineage>
</organism>
<keyword evidence="1" id="KW-0472">Membrane</keyword>
<feature type="transmembrane region" description="Helical" evidence="1">
    <location>
        <begin position="446"/>
        <end position="467"/>
    </location>
</feature>
<feature type="transmembrane region" description="Helical" evidence="1">
    <location>
        <begin position="204"/>
        <end position="227"/>
    </location>
</feature>
<feature type="transmembrane region" description="Helical" evidence="1">
    <location>
        <begin position="87"/>
        <end position="105"/>
    </location>
</feature>
<dbReference type="Proteomes" id="UP000178315">
    <property type="component" value="Unassembled WGS sequence"/>
</dbReference>
<feature type="transmembrane region" description="Helical" evidence="1">
    <location>
        <begin position="329"/>
        <end position="352"/>
    </location>
</feature>
<proteinExistence type="predicted"/>
<feature type="transmembrane region" description="Helical" evidence="1">
    <location>
        <begin position="383"/>
        <end position="404"/>
    </location>
</feature>
<accession>A0A1G2A8V0</accession>
<dbReference type="InterPro" id="IPR052556">
    <property type="entry name" value="PolySynth_Transporter"/>
</dbReference>
<feature type="transmembrane region" description="Helical" evidence="1">
    <location>
        <begin position="173"/>
        <end position="192"/>
    </location>
</feature>
<feature type="transmembrane region" description="Helical" evidence="1">
    <location>
        <begin position="294"/>
        <end position="317"/>
    </location>
</feature>
<feature type="transmembrane region" description="Helical" evidence="1">
    <location>
        <begin position="12"/>
        <end position="32"/>
    </location>
</feature>
<feature type="transmembrane region" description="Helical" evidence="1">
    <location>
        <begin position="359"/>
        <end position="377"/>
    </location>
</feature>
<gene>
    <name evidence="2" type="ORF">A3H61_02705</name>
</gene>
<feature type="transmembrane region" description="Helical" evidence="1">
    <location>
        <begin position="111"/>
        <end position="129"/>
    </location>
</feature>
<dbReference type="EMBL" id="MHJU01000017">
    <property type="protein sequence ID" value="OGY73095.1"/>
    <property type="molecule type" value="Genomic_DNA"/>
</dbReference>
<dbReference type="PANTHER" id="PTHR43424">
    <property type="entry name" value="LOCUS PUTATIVE PROTEIN 1-RELATED"/>
    <property type="match status" value="1"/>
</dbReference>
<feature type="transmembrane region" description="Helical" evidence="1">
    <location>
        <begin position="44"/>
        <end position="66"/>
    </location>
</feature>
<sequence length="478" mass="53286">MSTTRALAHNTLIQFIGKAVGTVLALFASTLLFRYLGPSEYGKFHIILTIVQLSGIIGDLGLYLIVLNDISHPKRESNHVLSQHFMFRMYLNAMYLLIMAAVALVAPYESAIRLGIFLMSFSNIFIWLSQIFQTVFQKHLVSSRSALSEIIGRGVLLLATILMMRFQVGLVPLTITVVAGNCAQFFLSWLLARKYIDFTWRVDASYIIGVLSRTWPVAVCIWFHLLYFKADSIILSWYVSDYEVGIYGMPYRIIETLVTLPLVFMGLLFPILNDAYGRGSKEAFRFHMQSGFDALAIMSAPLIFGTPVLAKSIVLLLGGSEFLPSAPVLSILMIGVYMMFIGSIFAHTVITVSSQKTMIKYYAILAAFMIVLNIALIPRYSYFAAAWLTALGEVVMFSAAFVVVWKKTHFVPRVSVLVKSIISAILMAGALYFIRPANGVFHNASLFIALPLSLVLYGGILYAIGGVKKETVREVMRF</sequence>
<comment type="caution">
    <text evidence="2">The sequence shown here is derived from an EMBL/GenBank/DDBJ whole genome shotgun (WGS) entry which is preliminary data.</text>
</comment>